<gene>
    <name evidence="2" type="ORF">ABS648_12955</name>
</gene>
<dbReference type="RefSeq" id="WP_350448383.1">
    <property type="nucleotide sequence ID" value="NZ_CP158373.1"/>
</dbReference>
<feature type="signal peptide" evidence="1">
    <location>
        <begin position="1"/>
        <end position="20"/>
    </location>
</feature>
<reference evidence="2" key="1">
    <citation type="submission" date="2023-08" db="EMBL/GenBank/DDBJ databases">
        <title>Increased levels of nutrients transform a symbiont into a lethal pathobiont.</title>
        <authorList>
            <person name="Lachnit T."/>
            <person name="Ulrich L."/>
            <person name="Willmer F.M."/>
            <person name="Hasenbein T."/>
            <person name="Steiner L.X."/>
            <person name="Wolters M."/>
            <person name="Herbst E.M."/>
            <person name="Deines P."/>
        </authorList>
    </citation>
    <scope>NUCLEOTIDE SEQUENCE</scope>
    <source>
        <strain evidence="2">T3</strain>
    </source>
</reference>
<feature type="chain" id="PRO_5043896710" evidence="1">
    <location>
        <begin position="21"/>
        <end position="115"/>
    </location>
</feature>
<accession>A0AAU7Y9L5</accession>
<dbReference type="EMBL" id="CP158373">
    <property type="protein sequence ID" value="XBY66629.1"/>
    <property type="molecule type" value="Genomic_DNA"/>
</dbReference>
<organism evidence="2">
    <name type="scientific">Pseudomonas solani</name>
    <dbReference type="NCBI Taxonomy" id="2731552"/>
    <lineage>
        <taxon>Bacteria</taxon>
        <taxon>Pseudomonadati</taxon>
        <taxon>Pseudomonadota</taxon>
        <taxon>Gammaproteobacteria</taxon>
        <taxon>Pseudomonadales</taxon>
        <taxon>Pseudomonadaceae</taxon>
        <taxon>Pseudomonas</taxon>
    </lineage>
</organism>
<evidence type="ECO:0000313" key="2">
    <source>
        <dbReference type="EMBL" id="XBY66629.1"/>
    </source>
</evidence>
<sequence>MALRSLLLIGSLLLPVAVQATTLDAAQSRYRGAVSCIDRLFYDGGYDVGDAKREALITEFLAHYQLPAYDEDRYASGEGADIDRDAYMAGYMLCDEDVDYVDKLGAKHGKHLPSE</sequence>
<name>A0AAU7Y9L5_9PSED</name>
<dbReference type="AlphaFoldDB" id="A0AAU7Y9L5"/>
<proteinExistence type="predicted"/>
<evidence type="ECO:0000256" key="1">
    <source>
        <dbReference type="SAM" id="SignalP"/>
    </source>
</evidence>
<keyword evidence="1" id="KW-0732">Signal</keyword>
<protein>
    <submittedName>
        <fullName evidence="2">Uncharacterized protein</fullName>
    </submittedName>
</protein>